<dbReference type="EMBL" id="JSYN01000025">
    <property type="protein sequence ID" value="KIA91949.1"/>
    <property type="molecule type" value="Genomic_DNA"/>
</dbReference>
<protein>
    <recommendedName>
        <fullName evidence="3">Bacteriocin-protection protein</fullName>
    </recommendedName>
</protein>
<sequence>MVGKTTETFCPTSRKDWRDWLLKHHDTKQSVSLICYKTKANKPTISWSDAVEEALCFGWIDSVRKTIDEESFSQFFSRRKPNSGWSKINKAKVEQLTAAGLMAPAGVACIERAKANGSWVILDEVEELTIPDDLMAAFEITAGSEAFFTGLSKSVRKAMLQWITMAKRSETRQKRIAELVELAGQNKKPKQF</sequence>
<reference evidence="1 2" key="1">
    <citation type="submission" date="2014-10" db="EMBL/GenBank/DDBJ databases">
        <title>Pedobacter Kyungheensis.</title>
        <authorList>
            <person name="Anderson B.M."/>
            <person name="Newman J.D."/>
        </authorList>
    </citation>
    <scope>NUCLEOTIDE SEQUENCE [LARGE SCALE GENOMIC DNA]</scope>
    <source>
        <strain evidence="1 2">KACC 16221</strain>
    </source>
</reference>
<keyword evidence="2" id="KW-1185">Reference proteome</keyword>
<organism evidence="1 2">
    <name type="scientific">Pedobacter kyungheensis</name>
    <dbReference type="NCBI Taxonomy" id="1069985"/>
    <lineage>
        <taxon>Bacteria</taxon>
        <taxon>Pseudomonadati</taxon>
        <taxon>Bacteroidota</taxon>
        <taxon>Sphingobacteriia</taxon>
        <taxon>Sphingobacteriales</taxon>
        <taxon>Sphingobacteriaceae</taxon>
        <taxon>Pedobacter</taxon>
    </lineage>
</organism>
<evidence type="ECO:0000313" key="1">
    <source>
        <dbReference type="EMBL" id="KIA91949.1"/>
    </source>
</evidence>
<comment type="caution">
    <text evidence="1">The sequence shown here is derived from an EMBL/GenBank/DDBJ whole genome shotgun (WGS) entry which is preliminary data.</text>
</comment>
<evidence type="ECO:0008006" key="3">
    <source>
        <dbReference type="Google" id="ProtNLM"/>
    </source>
</evidence>
<dbReference type="Pfam" id="PF13376">
    <property type="entry name" value="OmdA"/>
    <property type="match status" value="1"/>
</dbReference>
<dbReference type="RefSeq" id="WP_039479524.1">
    <property type="nucleotide sequence ID" value="NZ_JSYN01000025.1"/>
</dbReference>
<proteinExistence type="predicted"/>
<dbReference type="AlphaFoldDB" id="A0A0C1FVQ7"/>
<name>A0A0C1FVQ7_9SPHI</name>
<evidence type="ECO:0000313" key="2">
    <source>
        <dbReference type="Proteomes" id="UP000031246"/>
    </source>
</evidence>
<gene>
    <name evidence="1" type="ORF">OC25_19430</name>
</gene>
<accession>A0A0C1FVQ7</accession>
<dbReference type="OrthoDB" id="9796999at2"/>
<dbReference type="Proteomes" id="UP000031246">
    <property type="component" value="Unassembled WGS sequence"/>
</dbReference>